<dbReference type="Pfam" id="PF13456">
    <property type="entry name" value="RVT_3"/>
    <property type="match status" value="1"/>
</dbReference>
<dbReference type="PROSITE" id="PS50994">
    <property type="entry name" value="INTEGRASE"/>
    <property type="match status" value="1"/>
</dbReference>
<dbReference type="GO" id="GO:0015074">
    <property type="term" value="P:DNA integration"/>
    <property type="evidence" value="ECO:0007669"/>
    <property type="project" value="InterPro"/>
</dbReference>
<dbReference type="GO" id="GO:0003964">
    <property type="term" value="F:RNA-directed DNA polymerase activity"/>
    <property type="evidence" value="ECO:0007669"/>
    <property type="project" value="UniProtKB-EC"/>
</dbReference>
<evidence type="ECO:0000259" key="2">
    <source>
        <dbReference type="PROSITE" id="PS50994"/>
    </source>
</evidence>
<dbReference type="InterPro" id="IPR002156">
    <property type="entry name" value="RNaseH_domain"/>
</dbReference>
<dbReference type="Pfam" id="PF00665">
    <property type="entry name" value="rve"/>
    <property type="match status" value="1"/>
</dbReference>
<dbReference type="EC" id="2.7.7.49" evidence="1"/>
<dbReference type="InterPro" id="IPR036397">
    <property type="entry name" value="RNaseH_sf"/>
</dbReference>
<name>A0A6A4VQF8_AMPAM</name>
<dbReference type="InterPro" id="IPR055475">
    <property type="entry name" value="DUF7047"/>
</dbReference>
<protein>
    <recommendedName>
        <fullName evidence="1">RNA-directed DNA polymerase</fullName>
        <ecNumber evidence="1">2.7.7.49</ecNumber>
    </recommendedName>
</protein>
<feature type="domain" description="Integrase catalytic" evidence="2">
    <location>
        <begin position="547"/>
        <end position="657"/>
    </location>
</feature>
<evidence type="ECO:0000313" key="4">
    <source>
        <dbReference type="Proteomes" id="UP000440578"/>
    </source>
</evidence>
<dbReference type="InterPro" id="IPR012337">
    <property type="entry name" value="RNaseH-like_sf"/>
</dbReference>
<dbReference type="Gene3D" id="3.30.420.10">
    <property type="entry name" value="Ribonuclease H-like superfamily/Ribonuclease H"/>
    <property type="match status" value="2"/>
</dbReference>
<proteinExistence type="predicted"/>
<evidence type="ECO:0000313" key="3">
    <source>
        <dbReference type="EMBL" id="KAF0291481.1"/>
    </source>
</evidence>
<dbReference type="GO" id="GO:0004523">
    <property type="term" value="F:RNA-DNA hybrid ribonuclease activity"/>
    <property type="evidence" value="ECO:0007669"/>
    <property type="project" value="InterPro"/>
</dbReference>
<dbReference type="AlphaFoldDB" id="A0A6A4VQF8"/>
<dbReference type="OrthoDB" id="6375508at2759"/>
<dbReference type="EMBL" id="VIIS01001878">
    <property type="protein sequence ID" value="KAF0291481.1"/>
    <property type="molecule type" value="Genomic_DNA"/>
</dbReference>
<reference evidence="3 4" key="1">
    <citation type="submission" date="2019-07" db="EMBL/GenBank/DDBJ databases">
        <title>Draft genome assembly of a fouling barnacle, Amphibalanus amphitrite (Darwin, 1854): The first reference genome for Thecostraca.</title>
        <authorList>
            <person name="Kim W."/>
        </authorList>
    </citation>
    <scope>NUCLEOTIDE SEQUENCE [LARGE SCALE GENOMIC DNA]</scope>
    <source>
        <strain evidence="3">SNU_AA5</strain>
        <tissue evidence="3">Soma without cirri and trophi</tissue>
    </source>
</reference>
<dbReference type="InterPro" id="IPR001584">
    <property type="entry name" value="Integrase_cat-core"/>
</dbReference>
<dbReference type="PANTHER" id="PTHR37984">
    <property type="entry name" value="PROTEIN CBG26694"/>
    <property type="match status" value="1"/>
</dbReference>
<dbReference type="InterPro" id="IPR041588">
    <property type="entry name" value="Integrase_H2C2"/>
</dbReference>
<organism evidence="3 4">
    <name type="scientific">Amphibalanus amphitrite</name>
    <name type="common">Striped barnacle</name>
    <name type="synonym">Balanus amphitrite</name>
    <dbReference type="NCBI Taxonomy" id="1232801"/>
    <lineage>
        <taxon>Eukaryota</taxon>
        <taxon>Metazoa</taxon>
        <taxon>Ecdysozoa</taxon>
        <taxon>Arthropoda</taxon>
        <taxon>Crustacea</taxon>
        <taxon>Multicrustacea</taxon>
        <taxon>Cirripedia</taxon>
        <taxon>Thoracica</taxon>
        <taxon>Thoracicalcarea</taxon>
        <taxon>Balanomorpha</taxon>
        <taxon>Balanoidea</taxon>
        <taxon>Balanidae</taxon>
        <taxon>Amphibalaninae</taxon>
        <taxon>Amphibalanus</taxon>
    </lineage>
</organism>
<evidence type="ECO:0000256" key="1">
    <source>
        <dbReference type="ARBA" id="ARBA00012493"/>
    </source>
</evidence>
<keyword evidence="4" id="KW-1185">Reference proteome</keyword>
<dbReference type="InterPro" id="IPR050951">
    <property type="entry name" value="Retrovirus_Pol_polyprotein"/>
</dbReference>
<dbReference type="Pfam" id="PF17921">
    <property type="entry name" value="Integrase_H2C2"/>
    <property type="match status" value="1"/>
</dbReference>
<gene>
    <name evidence="3" type="primary">K02A2.6_14</name>
    <name evidence="3" type="ORF">FJT64_010401</name>
</gene>
<dbReference type="GO" id="GO:0003676">
    <property type="term" value="F:nucleic acid binding"/>
    <property type="evidence" value="ECO:0007669"/>
    <property type="project" value="InterPro"/>
</dbReference>
<dbReference type="Proteomes" id="UP000440578">
    <property type="component" value="Unassembled WGS sequence"/>
</dbReference>
<sequence length="817" mass="89127">MDTPTETGAVVQESEQVRLGAGLDPRLIDEYDGSGDVVEWHTQASLLCEYRGVSAAEVLPMRLKGGAFAVWSQLSAVDRRSATATRDALFKAFAMDDFAAHTAFVARRLEPGESADVFLASLRRYAALFGGVTDRQLVAAFVNGLPASVADTIRAGTSGTAKVTMECQGKRVTLAAFVVPDRPLGVDMVLGMSGITALGGISLRTPTDVRICAAAAAEVDPQGLALDAADFSARFEARTGEWTVAWKWADGEGPEYLQNQLVSHLPVVGWLRPAAAWLKRRVNALTAGWDDPTEDVGLRGQVDHVVTRLNDSDPARGPWRLKGGKLVVWTDASSIAAGVVLEDPEGGVVEDASWLRPESKAAMHINMAELDAALSGVNMAIAWGITIIDLCTDSATVHKWIDDALTGRSRLRTKAHGEMLIRRRIDVIRQLVEEFNLRLTVVLVKSADNLADALTRVPKEWLQTPDPEPAARPVAAAAIADPRPDVDPARIRAVHESTGHQGVRRTLWYVRRNEDARATRSAVRAVIQQCDVCQSIDPAPVRWQQGSLSVPLTWERLAIDVTHYRERSYLTVIDCGPSRYGIWRLLRRSDAAEVTNQLENIFLERGAPAELLLDNATEFRSRRMAAFAARWGVRLRFRAVHEAGGNGIVERHHRTVKVMAARQGCTIGEAVHRYNATPRDGMHPSSAPAAGVFQRAGHDLPLNIDEPGRAVSKVDDGVQSARKAFRVGDAVWIRRRGQPTRCTDVSRRGVVTRLLPAPLVEVDGAPWHVRCVRRRFEEVGDTDSMSDWLSLAVPVTAGSSQFSLVAPDSVSAAPDRC</sequence>
<dbReference type="Pfam" id="PF23088">
    <property type="entry name" value="DUF7047"/>
    <property type="match status" value="1"/>
</dbReference>
<comment type="caution">
    <text evidence="3">The sequence shown here is derived from an EMBL/GenBank/DDBJ whole genome shotgun (WGS) entry which is preliminary data.</text>
</comment>
<accession>A0A6A4VQF8</accession>
<dbReference type="PANTHER" id="PTHR37984:SF5">
    <property type="entry name" value="PROTEIN NYNRIN-LIKE"/>
    <property type="match status" value="1"/>
</dbReference>
<dbReference type="SUPFAM" id="SSF53098">
    <property type="entry name" value="Ribonuclease H-like"/>
    <property type="match status" value="2"/>
</dbReference>